<feature type="transmembrane region" description="Helical" evidence="6">
    <location>
        <begin position="170"/>
        <end position="191"/>
    </location>
</feature>
<proteinExistence type="inferred from homology"/>
<feature type="transmembrane region" description="Helical" evidence="6">
    <location>
        <begin position="6"/>
        <end position="22"/>
    </location>
</feature>
<feature type="transmembrane region" description="Helical" evidence="6">
    <location>
        <begin position="197"/>
        <end position="219"/>
    </location>
</feature>
<keyword evidence="3 6" id="KW-0812">Transmembrane</keyword>
<comment type="caution">
    <text evidence="7">The sequence shown here is derived from an EMBL/GenBank/DDBJ whole genome shotgun (WGS) entry which is preliminary data.</text>
</comment>
<dbReference type="Pfam" id="PF01925">
    <property type="entry name" value="TauE"/>
    <property type="match status" value="1"/>
</dbReference>
<evidence type="ECO:0000256" key="4">
    <source>
        <dbReference type="ARBA" id="ARBA00022989"/>
    </source>
</evidence>
<evidence type="ECO:0000313" key="8">
    <source>
        <dbReference type="Proteomes" id="UP001203338"/>
    </source>
</evidence>
<sequence length="298" mass="31764">MVQILLGILAVMALWFVFTFAMDLKKQPKGEVLEEGSVPAHSLIGFFINFFDTLGIGGFAPMTALFKQFGLVKDRIMPGTLNTAMCIPVIMEAFIFISEVKVETVTLVSMLVAATAGAIIGAGFVAKLNERKVQLYMGSALLCVVLIMVSGKLGLMPVGGEAVGLTGAKLVIAVVANFILGALMTLGIGLYAPCMALVYALGMSPLVAFPIMMGSCAYLMPAASVKFIKEGAYNRKATFFNIIFGSIGVFVAAYLVKSLPLNILTWLVICVITYTAYTLIRDSRKGADKEAAAELQQA</sequence>
<feature type="transmembrane region" description="Helical" evidence="6">
    <location>
        <begin position="239"/>
        <end position="257"/>
    </location>
</feature>
<evidence type="ECO:0000313" key="7">
    <source>
        <dbReference type="EMBL" id="MCL6269248.1"/>
    </source>
</evidence>
<feature type="transmembrane region" description="Helical" evidence="6">
    <location>
        <begin position="76"/>
        <end position="97"/>
    </location>
</feature>
<gene>
    <name evidence="7" type="ORF">M3P05_04720</name>
</gene>
<keyword evidence="4 6" id="KW-1133">Transmembrane helix</keyword>
<dbReference type="PANTHER" id="PTHR43483:SF3">
    <property type="entry name" value="MEMBRANE TRANSPORTER PROTEIN HI_0806-RELATED"/>
    <property type="match status" value="1"/>
</dbReference>
<feature type="transmembrane region" description="Helical" evidence="6">
    <location>
        <begin position="43"/>
        <end position="64"/>
    </location>
</feature>
<evidence type="ECO:0000256" key="3">
    <source>
        <dbReference type="ARBA" id="ARBA00022692"/>
    </source>
</evidence>
<evidence type="ECO:0000256" key="2">
    <source>
        <dbReference type="ARBA" id="ARBA00009142"/>
    </source>
</evidence>
<keyword evidence="8" id="KW-1185">Reference proteome</keyword>
<comment type="similarity">
    <text evidence="2 6">Belongs to the 4-toluene sulfonate uptake permease (TSUP) (TC 2.A.102) family.</text>
</comment>
<evidence type="ECO:0000256" key="6">
    <source>
        <dbReference type="RuleBase" id="RU363041"/>
    </source>
</evidence>
<feature type="transmembrane region" description="Helical" evidence="6">
    <location>
        <begin position="136"/>
        <end position="158"/>
    </location>
</feature>
<protein>
    <recommendedName>
        <fullName evidence="6">Probable membrane transporter protein</fullName>
    </recommendedName>
</protein>
<feature type="transmembrane region" description="Helical" evidence="6">
    <location>
        <begin position="104"/>
        <end position="124"/>
    </location>
</feature>
<dbReference type="RefSeq" id="WP_249698213.1">
    <property type="nucleotide sequence ID" value="NZ_JAMFLX010000004.1"/>
</dbReference>
<keyword evidence="6" id="KW-1003">Cell membrane</keyword>
<dbReference type="EMBL" id="JAMFLX010000004">
    <property type="protein sequence ID" value="MCL6269248.1"/>
    <property type="molecule type" value="Genomic_DNA"/>
</dbReference>
<comment type="subcellular location">
    <subcellularLocation>
        <location evidence="6">Cell membrane</location>
        <topology evidence="6">Multi-pass membrane protein</topology>
    </subcellularLocation>
    <subcellularLocation>
        <location evidence="1">Membrane</location>
        <topology evidence="1">Multi-pass membrane protein</topology>
    </subcellularLocation>
</comment>
<dbReference type="PANTHER" id="PTHR43483">
    <property type="entry name" value="MEMBRANE TRANSPORTER PROTEIN HI_0806-RELATED"/>
    <property type="match status" value="1"/>
</dbReference>
<evidence type="ECO:0000256" key="5">
    <source>
        <dbReference type="ARBA" id="ARBA00023136"/>
    </source>
</evidence>
<name>A0ABT0PFD3_9GAMM</name>
<evidence type="ECO:0000256" key="1">
    <source>
        <dbReference type="ARBA" id="ARBA00004141"/>
    </source>
</evidence>
<reference evidence="7 8" key="1">
    <citation type="submission" date="2022-05" db="EMBL/GenBank/DDBJ databases">
        <authorList>
            <person name="Park J.-S."/>
        </authorList>
    </citation>
    <scope>NUCLEOTIDE SEQUENCE [LARGE SCALE GENOMIC DNA]</scope>
    <source>
        <strain evidence="7 8">2012CJ34-2</strain>
    </source>
</reference>
<feature type="transmembrane region" description="Helical" evidence="6">
    <location>
        <begin position="263"/>
        <end position="280"/>
    </location>
</feature>
<keyword evidence="5 6" id="KW-0472">Membrane</keyword>
<organism evidence="7 8">
    <name type="scientific">Parendozoicomonas callyspongiae</name>
    <dbReference type="NCBI Taxonomy" id="2942213"/>
    <lineage>
        <taxon>Bacteria</taxon>
        <taxon>Pseudomonadati</taxon>
        <taxon>Pseudomonadota</taxon>
        <taxon>Gammaproteobacteria</taxon>
        <taxon>Oceanospirillales</taxon>
        <taxon>Endozoicomonadaceae</taxon>
        <taxon>Parendozoicomonas</taxon>
    </lineage>
</organism>
<dbReference type="Proteomes" id="UP001203338">
    <property type="component" value="Unassembled WGS sequence"/>
</dbReference>
<dbReference type="InterPro" id="IPR002781">
    <property type="entry name" value="TM_pro_TauE-like"/>
</dbReference>
<accession>A0ABT0PFD3</accession>